<keyword evidence="1" id="KW-1133">Transmembrane helix</keyword>
<evidence type="ECO:0000313" key="3">
    <source>
        <dbReference type="Proteomes" id="UP000294616"/>
    </source>
</evidence>
<dbReference type="EMBL" id="SMGO01000001">
    <property type="protein sequence ID" value="TCK84871.1"/>
    <property type="molecule type" value="Genomic_DNA"/>
</dbReference>
<reference evidence="2 3" key="1">
    <citation type="submission" date="2019-03" db="EMBL/GenBank/DDBJ databases">
        <title>Genomic Encyclopedia of Archaeal and Bacterial Type Strains, Phase II (KMG-II): from individual species to whole genera.</title>
        <authorList>
            <person name="Goeker M."/>
        </authorList>
    </citation>
    <scope>NUCLEOTIDE SEQUENCE [LARGE SCALE GENOMIC DNA]</scope>
    <source>
        <strain evidence="2 3">DSM 22554</strain>
    </source>
</reference>
<dbReference type="SUPFAM" id="SSF56925">
    <property type="entry name" value="OMPA-like"/>
    <property type="match status" value="1"/>
</dbReference>
<keyword evidence="1" id="KW-0472">Membrane</keyword>
<proteinExistence type="predicted"/>
<accession>A0A4V2PY69</accession>
<protein>
    <recommendedName>
        <fullName evidence="4">Outer membrane protein with beta-barrel domain</fullName>
    </recommendedName>
</protein>
<name>A0A4V2PY69_9SPHI</name>
<dbReference type="OrthoDB" id="657299at2"/>
<comment type="caution">
    <text evidence="2">The sequence shown here is derived from an EMBL/GenBank/DDBJ whole genome shotgun (WGS) entry which is preliminary data.</text>
</comment>
<evidence type="ECO:0008006" key="4">
    <source>
        <dbReference type="Google" id="ProtNLM"/>
    </source>
</evidence>
<gene>
    <name evidence="2" type="ORF">C8N28_0166</name>
</gene>
<dbReference type="InterPro" id="IPR011250">
    <property type="entry name" value="OMP/PagP_B-barrel"/>
</dbReference>
<dbReference type="RefSeq" id="WP_132220589.1">
    <property type="nucleotide sequence ID" value="NZ_SMGO01000001.1"/>
</dbReference>
<organism evidence="2 3">
    <name type="scientific">Albibacterium bauzanense</name>
    <dbReference type="NCBI Taxonomy" id="653929"/>
    <lineage>
        <taxon>Bacteria</taxon>
        <taxon>Pseudomonadati</taxon>
        <taxon>Bacteroidota</taxon>
        <taxon>Sphingobacteriia</taxon>
        <taxon>Sphingobacteriales</taxon>
        <taxon>Sphingobacteriaceae</taxon>
        <taxon>Albibacterium</taxon>
    </lineage>
</organism>
<sequence length="169" mass="19165">MLKKSSFRYYVIVILLIYVPINHSLAQIRYSANAEYLIPLGDLKNNYTSGVNAGLGVKYIFNRQYDITFNTGYTYVQGKSVEDDYFIYSVRPIAGVPLGLGFRFKPDNLFFIQASGGPVIVMKPASDFGWHYSGGAGIHYKMLEAQIRLMQWNKPEIANFAGFQLSFVF</sequence>
<keyword evidence="3" id="KW-1185">Reference proteome</keyword>
<feature type="transmembrane region" description="Helical" evidence="1">
    <location>
        <begin position="7"/>
        <end position="25"/>
    </location>
</feature>
<keyword evidence="1" id="KW-0812">Transmembrane</keyword>
<evidence type="ECO:0000313" key="2">
    <source>
        <dbReference type="EMBL" id="TCK84871.1"/>
    </source>
</evidence>
<dbReference type="Proteomes" id="UP000294616">
    <property type="component" value="Unassembled WGS sequence"/>
</dbReference>
<evidence type="ECO:0000256" key="1">
    <source>
        <dbReference type="SAM" id="Phobius"/>
    </source>
</evidence>
<dbReference type="AlphaFoldDB" id="A0A4V2PY69"/>